<accession>A0AAQ0C0T4</accession>
<reference evidence="2 3" key="1">
    <citation type="submission" date="2020-12" db="EMBL/GenBank/DDBJ databases">
        <title>Genomic Analysis and Response surface optimization of nitrogen-fixing conditions for A. chroococcum strain HR1, Isolation from rhizosphere soil.</title>
        <authorList>
            <person name="Li J."/>
            <person name="Yang H."/>
            <person name="Liu H."/>
            <person name="Wang C."/>
            <person name="Tian Y."/>
            <person name="Lu X.Y."/>
        </authorList>
    </citation>
    <scope>NUCLEOTIDE SEQUENCE [LARGE SCALE GENOMIC DNA]</scope>
    <source>
        <strain evidence="2 3">HR1</strain>
    </source>
</reference>
<dbReference type="AlphaFoldDB" id="A0AAQ0C0T4"/>
<dbReference type="Proteomes" id="UP000596192">
    <property type="component" value="Chromosome"/>
</dbReference>
<protein>
    <recommendedName>
        <fullName evidence="4">Phage portal protein</fullName>
    </recommendedName>
</protein>
<organism evidence="2 3">
    <name type="scientific">Azotobacter chroococcum</name>
    <dbReference type="NCBI Taxonomy" id="353"/>
    <lineage>
        <taxon>Bacteria</taxon>
        <taxon>Pseudomonadati</taxon>
        <taxon>Pseudomonadota</taxon>
        <taxon>Gammaproteobacteria</taxon>
        <taxon>Pseudomonadales</taxon>
        <taxon>Pseudomonadaceae</taxon>
        <taxon>Azotobacter</taxon>
    </lineage>
</organism>
<evidence type="ECO:0000313" key="2">
    <source>
        <dbReference type="EMBL" id="QQE90479.1"/>
    </source>
</evidence>
<feature type="compositionally biased region" description="Basic and acidic residues" evidence="1">
    <location>
        <begin position="351"/>
        <end position="368"/>
    </location>
</feature>
<sequence>MIDPVEFGKAMGAIVREVTAPLIARIDQLEKALSERPDLEAVAKQAAALIPVPKDGEPGRDADMGVLKAYMGELVAALPVPQDGKSVNLEDVRPVLDEAIKALRADAEKILADPLELAEQARDSLLKALGELKQPADGQSVTAEDVAPLIREEVAKAVAEVPPAKDGESVTAEDVRPLLAELVGEAVKALPPAEKGKDADMDALRSHLGELVKSMQLPAAPTVDEVAATFERRFSDLTLSWERQARDTFEKAADRMPKPQDGRDALPLESFDMVLGEDGRTVTVKLQAGETVIKKSVKIPAVIDRDTYKHDGTYEKGDGVSYGGSFWIAKCDNPQGVPGSGETDWRCAVKKGRDGKDLRDNASRHDPSKGVSIK</sequence>
<evidence type="ECO:0000313" key="3">
    <source>
        <dbReference type="Proteomes" id="UP000596192"/>
    </source>
</evidence>
<evidence type="ECO:0008006" key="4">
    <source>
        <dbReference type="Google" id="ProtNLM"/>
    </source>
</evidence>
<feature type="region of interest" description="Disordered" evidence="1">
    <location>
        <begin position="351"/>
        <end position="374"/>
    </location>
</feature>
<name>A0AAQ0C0T4_9GAMM</name>
<evidence type="ECO:0000256" key="1">
    <source>
        <dbReference type="SAM" id="MobiDB-lite"/>
    </source>
</evidence>
<dbReference type="RefSeq" id="WP_198867799.1">
    <property type="nucleotide sequence ID" value="NZ_CP066310.1"/>
</dbReference>
<proteinExistence type="predicted"/>
<dbReference type="EMBL" id="CP066310">
    <property type="protein sequence ID" value="QQE90479.1"/>
    <property type="molecule type" value="Genomic_DNA"/>
</dbReference>
<gene>
    <name evidence="2" type="ORF">GKQ51_09480</name>
</gene>